<keyword evidence="3" id="KW-0998">Cell outer membrane</keyword>
<dbReference type="EMBL" id="MNUO01000015">
    <property type="protein sequence ID" value="OIN98368.1"/>
    <property type="molecule type" value="Genomic_DNA"/>
</dbReference>
<dbReference type="InterPro" id="IPR032811">
    <property type="entry name" value="Put_conjugal_transfer"/>
</dbReference>
<keyword evidence="5" id="KW-0175">Coiled coil</keyword>
<dbReference type="Pfam" id="PF13729">
    <property type="entry name" value="TraF_2"/>
    <property type="match status" value="1"/>
</dbReference>
<dbReference type="PANTHER" id="PTHR30329">
    <property type="entry name" value="STATOR ELEMENT OF FLAGELLAR MOTOR COMPLEX"/>
    <property type="match status" value="1"/>
</dbReference>
<dbReference type="PROSITE" id="PS51123">
    <property type="entry name" value="OMPA_2"/>
    <property type="match status" value="1"/>
</dbReference>
<dbReference type="STRING" id="1817893.AUJ66_01110"/>
<evidence type="ECO:0000313" key="8">
    <source>
        <dbReference type="Proteomes" id="UP000182278"/>
    </source>
</evidence>
<comment type="caution">
    <text evidence="7">The sequence shown here is derived from an EMBL/GenBank/DDBJ whole genome shotgun (WGS) entry which is preliminary data.</text>
</comment>
<evidence type="ECO:0000256" key="3">
    <source>
        <dbReference type="ARBA" id="ARBA00023237"/>
    </source>
</evidence>
<evidence type="ECO:0000256" key="5">
    <source>
        <dbReference type="SAM" id="Coils"/>
    </source>
</evidence>
<reference evidence="7 8" key="1">
    <citation type="journal article" date="2016" name="Environ. Microbiol.">
        <title>Genomic resolution of a cold subsurface aquifer community provides metabolic insights for novel microbes adapted to high CO concentrations.</title>
        <authorList>
            <person name="Probst A.J."/>
            <person name="Castelle C.J."/>
            <person name="Singh A."/>
            <person name="Brown C.T."/>
            <person name="Anantharaman K."/>
            <person name="Sharon I."/>
            <person name="Hug L.A."/>
            <person name="Burstein D."/>
            <person name="Emerson J.B."/>
            <person name="Thomas B.C."/>
            <person name="Banfield J.F."/>
        </authorList>
    </citation>
    <scope>NUCLEOTIDE SEQUENCE [LARGE SCALE GENOMIC DNA]</scope>
    <source>
        <strain evidence="7">CG1_02_38_46</strain>
    </source>
</reference>
<evidence type="ECO:0000256" key="2">
    <source>
        <dbReference type="ARBA" id="ARBA00023136"/>
    </source>
</evidence>
<dbReference type="AlphaFoldDB" id="A0A1J4SGE2"/>
<evidence type="ECO:0000259" key="6">
    <source>
        <dbReference type="PROSITE" id="PS51123"/>
    </source>
</evidence>
<evidence type="ECO:0000256" key="1">
    <source>
        <dbReference type="ARBA" id="ARBA00004442"/>
    </source>
</evidence>
<accession>A0A1J4SGE2</accession>
<proteinExistence type="predicted"/>
<name>A0A1J4SGE2_9BACT</name>
<dbReference type="GO" id="GO:0009279">
    <property type="term" value="C:cell outer membrane"/>
    <property type="evidence" value="ECO:0007669"/>
    <property type="project" value="UniProtKB-SubCell"/>
</dbReference>
<dbReference type="Pfam" id="PF00691">
    <property type="entry name" value="OmpA"/>
    <property type="match status" value="1"/>
</dbReference>
<keyword evidence="2 4" id="KW-0472">Membrane</keyword>
<dbReference type="SUPFAM" id="SSF103088">
    <property type="entry name" value="OmpA-like"/>
    <property type="match status" value="1"/>
</dbReference>
<dbReference type="Proteomes" id="UP000182278">
    <property type="component" value="Unassembled WGS sequence"/>
</dbReference>
<sequence length="483" mass="54039">MSTRQKILVFMFFLLVFSFSFFAVAYAAFENVMTTTVRAQGMGDAFCSISDEPASILINPAGITKLKRMSLGSSYSNLFFGLVNDLVYNSLISFSTPIQIENEKTKNAIGALWSLLGSNKYSENIFAFSYAHQIFESLSVGGTLKILFWNSARTLSFNSEEEGPLSNTSISLDAGLIYKPDEAISFGLTLGNLNQPNIVSSSSKIEDHLPLEIRTGGSFSLEKLLISFDFINKYYTYQERTESTVCVGAEQDLAPLFKVPLSVRGGVNFPFLNGTNLSFGGSYKNLENDFPFQIDYAMIISLFQANLFTHRFSFTTSFAPVQEALKEEMRKREEELKRLEEEKKKLEEKKKEIKEKAGEAIKLEERTDGLGIIIDADIIFSEQTSVLSSEGFSILDRALEMANLYPENKIRVEGHTDSTGSWAANMKLSLERAQAVANYLVSKGIDKSRISSRGYGADKPVDSNDTETGRKQNRRIEIIILKW</sequence>
<dbReference type="Gene3D" id="2.40.160.60">
    <property type="entry name" value="Outer membrane protein transport protein (OMPP1/FadL/TodX)"/>
    <property type="match status" value="1"/>
</dbReference>
<organism evidence="7 8">
    <name type="scientific">Candidatus Desantisbacteria bacterium CG1_02_38_46</name>
    <dbReference type="NCBI Taxonomy" id="1817893"/>
    <lineage>
        <taxon>Bacteria</taxon>
        <taxon>Candidatus Desantisiibacteriota</taxon>
    </lineage>
</organism>
<dbReference type="PANTHER" id="PTHR30329:SF21">
    <property type="entry name" value="LIPOPROTEIN YIAD-RELATED"/>
    <property type="match status" value="1"/>
</dbReference>
<dbReference type="InterPro" id="IPR006665">
    <property type="entry name" value="OmpA-like"/>
</dbReference>
<gene>
    <name evidence="7" type="ORF">AUJ66_01110</name>
</gene>
<evidence type="ECO:0000256" key="4">
    <source>
        <dbReference type="PROSITE-ProRule" id="PRU00473"/>
    </source>
</evidence>
<feature type="coiled-coil region" evidence="5">
    <location>
        <begin position="322"/>
        <end position="366"/>
    </location>
</feature>
<dbReference type="CDD" id="cd07185">
    <property type="entry name" value="OmpA_C-like"/>
    <property type="match status" value="1"/>
</dbReference>
<dbReference type="Gene3D" id="3.30.1330.60">
    <property type="entry name" value="OmpA-like domain"/>
    <property type="match status" value="1"/>
</dbReference>
<dbReference type="InterPro" id="IPR006664">
    <property type="entry name" value="OMP_bac"/>
</dbReference>
<feature type="domain" description="OmpA-like" evidence="6">
    <location>
        <begin position="367"/>
        <end position="483"/>
    </location>
</feature>
<dbReference type="SUPFAM" id="SSF56935">
    <property type="entry name" value="Porins"/>
    <property type="match status" value="1"/>
</dbReference>
<dbReference type="PRINTS" id="PR01021">
    <property type="entry name" value="OMPADOMAIN"/>
</dbReference>
<comment type="subcellular location">
    <subcellularLocation>
        <location evidence="1">Cell outer membrane</location>
    </subcellularLocation>
</comment>
<dbReference type="InterPro" id="IPR036737">
    <property type="entry name" value="OmpA-like_sf"/>
</dbReference>
<protein>
    <recommendedName>
        <fullName evidence="6">OmpA-like domain-containing protein</fullName>
    </recommendedName>
</protein>
<dbReference type="InterPro" id="IPR050330">
    <property type="entry name" value="Bact_OuterMem_StrucFunc"/>
</dbReference>
<evidence type="ECO:0000313" key="7">
    <source>
        <dbReference type="EMBL" id="OIN98368.1"/>
    </source>
</evidence>